<accession>A0AAJ7XK61</accession>
<reference evidence="7" key="1">
    <citation type="submission" date="2025-08" db="UniProtKB">
        <authorList>
            <consortium name="RefSeq"/>
        </authorList>
    </citation>
    <scope>IDENTIFICATION</scope>
    <source>
        <tissue evidence="7">Sperm</tissue>
    </source>
</reference>
<dbReference type="KEGG" id="pmrn:116958565"/>
<dbReference type="Proteomes" id="UP001318040">
    <property type="component" value="Chromosome 80"/>
</dbReference>
<organism evidence="6 7">
    <name type="scientific">Petromyzon marinus</name>
    <name type="common">Sea lamprey</name>
    <dbReference type="NCBI Taxonomy" id="7757"/>
    <lineage>
        <taxon>Eukaryota</taxon>
        <taxon>Metazoa</taxon>
        <taxon>Chordata</taxon>
        <taxon>Craniata</taxon>
        <taxon>Vertebrata</taxon>
        <taxon>Cyclostomata</taxon>
        <taxon>Hyperoartia</taxon>
        <taxon>Petromyzontiformes</taxon>
        <taxon>Petromyzontidae</taxon>
        <taxon>Petromyzon</taxon>
    </lineage>
</organism>
<dbReference type="Gene3D" id="3.30.860.10">
    <property type="entry name" value="30s Ribosomal Protein S19, Chain A"/>
    <property type="match status" value="1"/>
</dbReference>
<name>A0AAJ7XK61_PETMA</name>
<dbReference type="AlphaFoldDB" id="A0AAJ7XK61"/>
<dbReference type="GO" id="GO:0003735">
    <property type="term" value="F:structural constituent of ribosome"/>
    <property type="evidence" value="ECO:0007669"/>
    <property type="project" value="InterPro"/>
</dbReference>
<dbReference type="RefSeq" id="XP_032837157.1">
    <property type="nucleotide sequence ID" value="XM_032981266.1"/>
</dbReference>
<evidence type="ECO:0000256" key="4">
    <source>
        <dbReference type="ARBA" id="ARBA00035469"/>
    </source>
</evidence>
<dbReference type="GO" id="GO:0022627">
    <property type="term" value="C:cytosolic small ribosomal subunit"/>
    <property type="evidence" value="ECO:0007669"/>
    <property type="project" value="TreeGrafter"/>
</dbReference>
<keyword evidence="3 5" id="KW-0687">Ribonucleoprotein</keyword>
<keyword evidence="6" id="KW-1185">Reference proteome</keyword>
<dbReference type="PRINTS" id="PR00975">
    <property type="entry name" value="RIBOSOMALS19"/>
</dbReference>
<dbReference type="InterPro" id="IPR023575">
    <property type="entry name" value="Ribosomal_uS19_SF"/>
</dbReference>
<protein>
    <recommendedName>
        <fullName evidence="4">40S ribosomal protein S15</fullName>
    </recommendedName>
</protein>
<keyword evidence="2 5" id="KW-0689">Ribosomal protein</keyword>
<dbReference type="GO" id="GO:0006412">
    <property type="term" value="P:translation"/>
    <property type="evidence" value="ECO:0007669"/>
    <property type="project" value="InterPro"/>
</dbReference>
<sequence length="160" mass="18261">MVYAEDVLLILRSLDDVALLHECQEADHDLCRLEDLPEVAFANVKRKLLSSYMVWFHQQDTLEESPALHLTGEASLERERAKKDVPPLEKPEAVKTHLRDMVIISEMVGSMVGVYNDKTFNQVEVKPEMIGHYLGEFYMTYKPVKHGRPGIGSKISVHMP</sequence>
<comment type="similarity">
    <text evidence="1 5">Belongs to the universal ribosomal protein uS19 family.</text>
</comment>
<evidence type="ECO:0000256" key="3">
    <source>
        <dbReference type="ARBA" id="ARBA00023274"/>
    </source>
</evidence>
<dbReference type="InterPro" id="IPR002222">
    <property type="entry name" value="Ribosomal_uS19"/>
</dbReference>
<evidence type="ECO:0000256" key="2">
    <source>
        <dbReference type="ARBA" id="ARBA00022980"/>
    </source>
</evidence>
<evidence type="ECO:0000256" key="5">
    <source>
        <dbReference type="RuleBase" id="RU003485"/>
    </source>
</evidence>
<evidence type="ECO:0000313" key="6">
    <source>
        <dbReference type="Proteomes" id="UP001318040"/>
    </source>
</evidence>
<dbReference type="HAMAP" id="MF_00531">
    <property type="entry name" value="Ribosomal_uS19"/>
    <property type="match status" value="1"/>
</dbReference>
<dbReference type="SUPFAM" id="SSF54570">
    <property type="entry name" value="Ribosomal protein S19"/>
    <property type="match status" value="1"/>
</dbReference>
<evidence type="ECO:0000313" key="7">
    <source>
        <dbReference type="RefSeq" id="XP_032837157.1"/>
    </source>
</evidence>
<dbReference type="GO" id="GO:0000028">
    <property type="term" value="P:ribosomal small subunit assembly"/>
    <property type="evidence" value="ECO:0007669"/>
    <property type="project" value="TreeGrafter"/>
</dbReference>
<proteinExistence type="inferred from homology"/>
<dbReference type="Pfam" id="PF00203">
    <property type="entry name" value="Ribosomal_S19"/>
    <property type="match status" value="1"/>
</dbReference>
<dbReference type="PANTHER" id="PTHR11880">
    <property type="entry name" value="RIBOSOMAL PROTEIN S19P FAMILY MEMBER"/>
    <property type="match status" value="1"/>
</dbReference>
<gene>
    <name evidence="7" type="primary">LOC116958565</name>
</gene>
<evidence type="ECO:0000256" key="1">
    <source>
        <dbReference type="ARBA" id="ARBA00007345"/>
    </source>
</evidence>
<dbReference type="PANTHER" id="PTHR11880:SF2">
    <property type="entry name" value="SMALL RIBOSOMAL SUBUNIT PROTEIN US19"/>
    <property type="match status" value="1"/>
</dbReference>